<keyword evidence="1" id="KW-0812">Transmembrane</keyword>
<keyword evidence="3" id="KW-1185">Reference proteome</keyword>
<dbReference type="EMBL" id="CAJJDN010000053">
    <property type="protein sequence ID" value="CAD8089012.1"/>
    <property type="molecule type" value="Genomic_DNA"/>
</dbReference>
<name>A0A8S1NA57_9CILI</name>
<feature type="transmembrane region" description="Helical" evidence="1">
    <location>
        <begin position="192"/>
        <end position="209"/>
    </location>
</feature>
<sequence>MKKDDIIAFYVKRDAKETYNYDILPDDRVSLFSSIRESQHYNQKTLILSSQPTIYCSLSICSFLIALSNLPEEDRIYFFYDDPLSYNVGLIVCMCGLCILGIIISEIIKRSFTNKEMGTLPFLTKKKHKMNFNPTICLAGQVAHLLLLIEIILQTMPTQLFQHETLMDLSFLLNVVYFTYANSFLEKKKASQMHYIPFVLYICVTLGLLCQNNSMKLQYTHIWKVQTERVILTYMGIMLQGIQFQFFRPAIKEMEKNQNILAEVL</sequence>
<gene>
    <name evidence="2" type="ORF">PSON_ATCC_30995.1.T0530217</name>
</gene>
<feature type="transmembrane region" description="Helical" evidence="1">
    <location>
        <begin position="88"/>
        <end position="108"/>
    </location>
</feature>
<evidence type="ECO:0008006" key="4">
    <source>
        <dbReference type="Google" id="ProtNLM"/>
    </source>
</evidence>
<dbReference type="AlphaFoldDB" id="A0A8S1NA57"/>
<reference evidence="2" key="1">
    <citation type="submission" date="2021-01" db="EMBL/GenBank/DDBJ databases">
        <authorList>
            <consortium name="Genoscope - CEA"/>
            <person name="William W."/>
        </authorList>
    </citation>
    <scope>NUCLEOTIDE SEQUENCE</scope>
</reference>
<evidence type="ECO:0000313" key="3">
    <source>
        <dbReference type="Proteomes" id="UP000692954"/>
    </source>
</evidence>
<feature type="transmembrane region" description="Helical" evidence="1">
    <location>
        <begin position="229"/>
        <end position="247"/>
    </location>
</feature>
<proteinExistence type="predicted"/>
<keyword evidence="1" id="KW-0472">Membrane</keyword>
<evidence type="ECO:0000256" key="1">
    <source>
        <dbReference type="SAM" id="Phobius"/>
    </source>
</evidence>
<feature type="transmembrane region" description="Helical" evidence="1">
    <location>
        <begin position="46"/>
        <end position="68"/>
    </location>
</feature>
<evidence type="ECO:0000313" key="2">
    <source>
        <dbReference type="EMBL" id="CAD8089012.1"/>
    </source>
</evidence>
<keyword evidence="1" id="KW-1133">Transmembrane helix</keyword>
<protein>
    <recommendedName>
        <fullName evidence="4">Transmembrane protein</fullName>
    </recommendedName>
</protein>
<accession>A0A8S1NA57</accession>
<organism evidence="2 3">
    <name type="scientific">Paramecium sonneborni</name>
    <dbReference type="NCBI Taxonomy" id="65129"/>
    <lineage>
        <taxon>Eukaryota</taxon>
        <taxon>Sar</taxon>
        <taxon>Alveolata</taxon>
        <taxon>Ciliophora</taxon>
        <taxon>Intramacronucleata</taxon>
        <taxon>Oligohymenophorea</taxon>
        <taxon>Peniculida</taxon>
        <taxon>Parameciidae</taxon>
        <taxon>Paramecium</taxon>
    </lineage>
</organism>
<comment type="caution">
    <text evidence="2">The sequence shown here is derived from an EMBL/GenBank/DDBJ whole genome shotgun (WGS) entry which is preliminary data.</text>
</comment>
<dbReference type="Proteomes" id="UP000692954">
    <property type="component" value="Unassembled WGS sequence"/>
</dbReference>
<dbReference type="OrthoDB" id="286125at2759"/>
<feature type="transmembrane region" description="Helical" evidence="1">
    <location>
        <begin position="132"/>
        <end position="153"/>
    </location>
</feature>